<dbReference type="Proteomes" id="UP000000463">
    <property type="component" value="Segment"/>
</dbReference>
<accession>K4JS38</accession>
<protein>
    <submittedName>
        <fullName evidence="1">Uncharacterized protein</fullName>
    </submittedName>
</protein>
<keyword evidence="2" id="KW-1185">Reference proteome</keyword>
<dbReference type="GeneID" id="13994960"/>
<organism evidence="1 2">
    <name type="scientific">Caulobacter phage CcrColossus</name>
    <dbReference type="NCBI Taxonomy" id="1211640"/>
    <lineage>
        <taxon>Viruses</taxon>
        <taxon>Duplodnaviria</taxon>
        <taxon>Heunggongvirae</taxon>
        <taxon>Uroviricota</taxon>
        <taxon>Caudoviricetes</taxon>
        <taxon>Jeanschmidtviridae</taxon>
        <taxon>Colossusvirus</taxon>
        <taxon>Colossusvirus colossus</taxon>
    </lineage>
</organism>
<dbReference type="RefSeq" id="YP_006988265.1">
    <property type="nucleotide sequence ID" value="NC_019406.1"/>
</dbReference>
<dbReference type="EMBL" id="JX100810">
    <property type="protein sequence ID" value="AFU87901.1"/>
    <property type="molecule type" value="Genomic_DNA"/>
</dbReference>
<evidence type="ECO:0000313" key="2">
    <source>
        <dbReference type="Proteomes" id="UP000000463"/>
    </source>
</evidence>
<sequence length="140" mass="14837">MGGGSAAARTGKTKMTRQAKPFAHLKAKSETKAQALLRLSEFSRFGAMAQLFIINALNHKFGDLEYVGRETNTDKLKQALKFAPSMTIEAIEKEAAGVAGAGLEGVRESFAQKGASGFINPDAWHGVAVEIKTALDAAKA</sequence>
<reference evidence="1 2" key="1">
    <citation type="journal article" date="2012" name="BMC Genomics">
        <title>The Caulobacter crescentus phage phiCbK: genomics of a canonical phage.</title>
        <authorList>
            <person name="Gill J.J."/>
            <person name="Berry J.D."/>
            <person name="Russell W.K."/>
            <person name="Lessor L."/>
            <person name="Escobar Garcia D.A."/>
            <person name="Hernandez D."/>
            <person name="Kane A."/>
            <person name="Keene J."/>
            <person name="Maddox M."/>
            <person name="Martin R."/>
            <person name="Mohan S."/>
            <person name="Thorn A.M."/>
            <person name="Russell D.H."/>
            <person name="Young R."/>
        </authorList>
    </citation>
    <scope>NUCLEOTIDE SEQUENCE [LARGE SCALE GENOMIC DNA]</scope>
</reference>
<evidence type="ECO:0000313" key="1">
    <source>
        <dbReference type="EMBL" id="AFU87901.1"/>
    </source>
</evidence>
<proteinExistence type="predicted"/>
<gene>
    <name evidence="1" type="ORF">CcrColossus_gp031</name>
</gene>
<dbReference type="KEGG" id="vg:13994960"/>
<name>K4JS38_9CAUD</name>